<keyword evidence="2" id="KW-1185">Reference proteome</keyword>
<dbReference type="InterPro" id="IPR011330">
    <property type="entry name" value="Glyco_hydro/deAcase_b/a-brl"/>
</dbReference>
<dbReference type="InterPro" id="IPR051398">
    <property type="entry name" value="Polysacch_Deacetylase"/>
</dbReference>
<dbReference type="SUPFAM" id="SSF88713">
    <property type="entry name" value="Glycoside hydrolase/deacetylase"/>
    <property type="match status" value="1"/>
</dbReference>
<dbReference type="Proteomes" id="UP000310636">
    <property type="component" value="Unassembled WGS sequence"/>
</dbReference>
<dbReference type="PANTHER" id="PTHR34216:SF3">
    <property type="entry name" value="POLY-BETA-1,6-N-ACETYL-D-GLUCOSAMINE N-DEACETYLASE"/>
    <property type="match status" value="1"/>
</dbReference>
<evidence type="ECO:0000313" key="2">
    <source>
        <dbReference type="Proteomes" id="UP000310636"/>
    </source>
</evidence>
<protein>
    <submittedName>
        <fullName evidence="1">Polysaccharide deacetylase</fullName>
    </submittedName>
</protein>
<reference evidence="1 2" key="1">
    <citation type="submission" date="2019-04" db="EMBL/GenBank/DDBJ databases">
        <title>Cohnella sp. nov. isolated from preserved vegetables.</title>
        <authorList>
            <person name="Lin S.-Y."/>
            <person name="Hung M.-H."/>
            <person name="Young C.-C."/>
        </authorList>
    </citation>
    <scope>NUCLEOTIDE SEQUENCE [LARGE SCALE GENOMIC DNA]</scope>
    <source>
        <strain evidence="1 2">CC-MHH1044</strain>
    </source>
</reference>
<dbReference type="OrthoDB" id="5437800at2"/>
<sequence>MGLGKRDPMLDTKKKNRRKTVRAALQAAILLGAAWLVYEAVADTDHYKEPDRTAWTSDNGFIAVSYFGVSRSGTPKLIAKGELEKQLKALHNQGYVTISQQDVVDYYKNGKKLPEKALFLSFEDGRNDSALFAQPYLERFDYKATFLSYADKMGNGERKFLQPKDMLKMMKTGYWELGTNGYRLAYINVVDSEGNFIGNKAENELRNKMKIDYYNHYLMDFIRDADMIPAENRQEMEARIDYDYEQMKEIYTKELGFVPGVYMIMHANALGSSMNRLVTEANEQNIEKLFLMHYNREGHALNTAEDSLYDLTRVQPQAYWATNHLLMRIQSDTGEKTAFVQGEKERADDWTLERGAAEFRGSRISLTSEAGEAGRLALKGSESYGDIELSATLAGNVVGKQSLYVRYDAKRGSFLRVMLENNRLIVEQKAPGGAATAIYDEELDPVDWKAEELALSKATTYTLEEISNVDLTEETQYPVNVDDTRKLSVAVSGDRLSVTVDGKELVADAAVNGLIKSGSIALESEYHPQGDNDDIYDGIFDDVQVVSLGADGEKEADLYSNRLTGVEKLVSEAVRGWNATVDWFMETF</sequence>
<evidence type="ECO:0000313" key="1">
    <source>
        <dbReference type="EMBL" id="THF84144.1"/>
    </source>
</evidence>
<dbReference type="AlphaFoldDB" id="A0A4S4C867"/>
<dbReference type="RefSeq" id="WP_136368146.1">
    <property type="nucleotide sequence ID" value="NZ_SSOB01000002.1"/>
</dbReference>
<comment type="caution">
    <text evidence="1">The sequence shown here is derived from an EMBL/GenBank/DDBJ whole genome shotgun (WGS) entry which is preliminary data.</text>
</comment>
<dbReference type="Gene3D" id="3.20.20.370">
    <property type="entry name" value="Glycoside hydrolase/deacetylase"/>
    <property type="match status" value="1"/>
</dbReference>
<dbReference type="GO" id="GO:0005975">
    <property type="term" value="P:carbohydrate metabolic process"/>
    <property type="evidence" value="ECO:0007669"/>
    <property type="project" value="InterPro"/>
</dbReference>
<gene>
    <name evidence="1" type="ORF">E6C55_02250</name>
</gene>
<proteinExistence type="predicted"/>
<accession>A0A4S4C867</accession>
<organism evidence="1 2">
    <name type="scientific">Cohnella fermenti</name>
    <dbReference type="NCBI Taxonomy" id="2565925"/>
    <lineage>
        <taxon>Bacteria</taxon>
        <taxon>Bacillati</taxon>
        <taxon>Bacillota</taxon>
        <taxon>Bacilli</taxon>
        <taxon>Bacillales</taxon>
        <taxon>Paenibacillaceae</taxon>
        <taxon>Cohnella</taxon>
    </lineage>
</organism>
<dbReference type="PANTHER" id="PTHR34216">
    <property type="match status" value="1"/>
</dbReference>
<name>A0A4S4C867_9BACL</name>
<dbReference type="EMBL" id="SSOB01000002">
    <property type="protein sequence ID" value="THF84144.1"/>
    <property type="molecule type" value="Genomic_DNA"/>
</dbReference>
<dbReference type="Gene3D" id="2.60.120.560">
    <property type="entry name" value="Exo-inulinase, domain 1"/>
    <property type="match status" value="1"/>
</dbReference>